<protein>
    <recommendedName>
        <fullName evidence="8">A-type ATP synthase subunit B</fullName>
    </recommendedName>
</protein>
<dbReference type="AlphaFoldDB" id="A0ABD5US76"/>
<dbReference type="GO" id="GO:0005886">
    <property type="term" value="C:plasma membrane"/>
    <property type="evidence" value="ECO:0007669"/>
    <property type="project" value="UniProtKB-SubCell"/>
</dbReference>
<evidence type="ECO:0000313" key="12">
    <source>
        <dbReference type="EMBL" id="MFC6892394.1"/>
    </source>
</evidence>
<dbReference type="HAMAP" id="MF_00310">
    <property type="entry name" value="ATP_synth_B_arch"/>
    <property type="match status" value="1"/>
</dbReference>
<dbReference type="GO" id="GO:0046933">
    <property type="term" value="F:proton-transporting ATP synthase activity, rotational mechanism"/>
    <property type="evidence" value="ECO:0007669"/>
    <property type="project" value="UniProtKB-UniRule"/>
</dbReference>
<dbReference type="InterPro" id="IPR020003">
    <property type="entry name" value="ATPase_a/bsu_AS"/>
</dbReference>
<comment type="function">
    <text evidence="8">Component of the A-type ATP synthase that produces ATP from ADP in the presence of a proton gradient across the membrane. The B chain is a regulatory subunit.</text>
</comment>
<comment type="subcellular location">
    <subcellularLocation>
        <location evidence="8">Cell membrane</location>
        <topology evidence="8">Peripheral membrane protein</topology>
    </subcellularLocation>
</comment>
<dbReference type="RefSeq" id="WP_379742486.1">
    <property type="nucleotide sequence ID" value="NZ_JBHSVN010000001.1"/>
</dbReference>
<organism evidence="12 13">
    <name type="scientific">Halopenitus salinus</name>
    <dbReference type="NCBI Taxonomy" id="1198295"/>
    <lineage>
        <taxon>Archaea</taxon>
        <taxon>Methanobacteriati</taxon>
        <taxon>Methanobacteriota</taxon>
        <taxon>Stenosarchaea group</taxon>
        <taxon>Halobacteria</taxon>
        <taxon>Halobacteriales</taxon>
        <taxon>Haloferacaceae</taxon>
        <taxon>Halopenitus</taxon>
    </lineage>
</organism>
<evidence type="ECO:0000256" key="4">
    <source>
        <dbReference type="ARBA" id="ARBA00022781"/>
    </source>
</evidence>
<dbReference type="EMBL" id="JBHSXL010000006">
    <property type="protein sequence ID" value="MFC6892394.1"/>
    <property type="molecule type" value="Genomic_DNA"/>
</dbReference>
<dbReference type="InterPro" id="IPR004100">
    <property type="entry name" value="ATPase_F1/V1/A1_a/bsu_N"/>
</dbReference>
<evidence type="ECO:0000256" key="7">
    <source>
        <dbReference type="ARBA" id="ARBA00023310"/>
    </source>
</evidence>
<dbReference type="Pfam" id="PF00006">
    <property type="entry name" value="ATP-synt_ab"/>
    <property type="match status" value="1"/>
</dbReference>
<accession>A0ABD5US76</accession>
<reference evidence="12 13" key="1">
    <citation type="journal article" date="2019" name="Int. J. Syst. Evol. Microbiol.">
        <title>The Global Catalogue of Microorganisms (GCM) 10K type strain sequencing project: providing services to taxonomists for standard genome sequencing and annotation.</title>
        <authorList>
            <consortium name="The Broad Institute Genomics Platform"/>
            <consortium name="The Broad Institute Genome Sequencing Center for Infectious Disease"/>
            <person name="Wu L."/>
            <person name="Ma J."/>
        </authorList>
    </citation>
    <scope>NUCLEOTIDE SEQUENCE [LARGE SCALE GENOMIC DNA]</scope>
    <source>
        <strain evidence="12 13">SKJ47</strain>
    </source>
</reference>
<dbReference type="InterPro" id="IPR022879">
    <property type="entry name" value="V-ATPase_su_B/beta"/>
</dbReference>
<dbReference type="PANTHER" id="PTHR43389:SF4">
    <property type="entry name" value="V-TYPE PROTON ATPASE SUBUNIT B"/>
    <property type="match status" value="1"/>
</dbReference>
<dbReference type="SUPFAM" id="SSF47917">
    <property type="entry name" value="C-terminal domain of alpha and beta subunits of F1 ATP synthase"/>
    <property type="match status" value="1"/>
</dbReference>
<evidence type="ECO:0000259" key="10">
    <source>
        <dbReference type="Pfam" id="PF02874"/>
    </source>
</evidence>
<feature type="domain" description="ATP synthase A/B type C-terminal" evidence="11">
    <location>
        <begin position="360"/>
        <end position="460"/>
    </location>
</feature>
<keyword evidence="2 8" id="KW-0813">Transport</keyword>
<dbReference type="CDD" id="cd01135">
    <property type="entry name" value="V_A-ATPase_B"/>
    <property type="match status" value="1"/>
</dbReference>
<dbReference type="InterPro" id="IPR027417">
    <property type="entry name" value="P-loop_NTPase"/>
</dbReference>
<dbReference type="GO" id="GO:0042777">
    <property type="term" value="P:proton motive force-driven plasma membrane ATP synthesis"/>
    <property type="evidence" value="ECO:0007669"/>
    <property type="project" value="UniProtKB-UniRule"/>
</dbReference>
<evidence type="ECO:0000256" key="8">
    <source>
        <dbReference type="HAMAP-Rule" id="MF_00310"/>
    </source>
</evidence>
<comment type="caution">
    <text evidence="12">The sequence shown here is derived from an EMBL/GenBank/DDBJ whole genome shotgun (WGS) entry which is preliminary data.</text>
</comment>
<sequence length="474" mass="52750">MKEYQTITEISGPLVYAEVDEAIGYDEIVEIETAQGETLRGQVLESSEGLVAIQVFEGTSGIDQDASVRFLGETMKMPVTEDLLGRVLDGSGRPIDGGPEIVPEERQDIVGAAINPYSREYPEEFIETGVSAIDGMNTLVRGQKLPIFSSSGQPHSELAMQIARQASVPEEEEDGDDDEGSEFAVIFGAMGITQEEANEFMQDFERTGALERSVVFMNLADDPAVERTVTPRMVLTTAEYLAFEKDYHVLVILTDMTNYCEALREIGAAREEVPGRRGYPGYMYTDLAQLYERAGRIEGREGSVTQIPILTMPGDDDTHPIPDLTGYITEGQIYVDPDLNSQGLQPPVNVLPSLSRLMDDGIGEGLTREDHGDVSDQMYAAYAEGEDLRDLVNIVGREALSDRDNKYLDFADAFETEFVDQGFETNRDLEDTLEIGWDLLSMLPKDELNRVDEEFIEEYYREDDSERKIVEAAD</sequence>
<comment type="similarity">
    <text evidence="1 8">Belongs to the ATPase alpha/beta chains family.</text>
</comment>
<keyword evidence="6 8" id="KW-0472">Membrane</keyword>
<dbReference type="InterPro" id="IPR055190">
    <property type="entry name" value="ATP-synt_VA_C"/>
</dbReference>
<dbReference type="PANTHER" id="PTHR43389">
    <property type="entry name" value="V-TYPE PROTON ATPASE SUBUNIT B"/>
    <property type="match status" value="1"/>
</dbReference>
<evidence type="ECO:0000256" key="1">
    <source>
        <dbReference type="ARBA" id="ARBA00008936"/>
    </source>
</evidence>
<evidence type="ECO:0000259" key="9">
    <source>
        <dbReference type="Pfam" id="PF00006"/>
    </source>
</evidence>
<dbReference type="NCBIfam" id="NF003235">
    <property type="entry name" value="PRK04196.1"/>
    <property type="match status" value="1"/>
</dbReference>
<evidence type="ECO:0000313" key="13">
    <source>
        <dbReference type="Proteomes" id="UP001596296"/>
    </source>
</evidence>
<dbReference type="Gene3D" id="3.40.50.12240">
    <property type="match status" value="1"/>
</dbReference>
<keyword evidence="13" id="KW-1185">Reference proteome</keyword>
<dbReference type="Proteomes" id="UP001596296">
    <property type="component" value="Unassembled WGS sequence"/>
</dbReference>
<evidence type="ECO:0000256" key="5">
    <source>
        <dbReference type="ARBA" id="ARBA00023065"/>
    </source>
</evidence>
<dbReference type="PROSITE" id="PS00152">
    <property type="entry name" value="ATPASE_ALPHA_BETA"/>
    <property type="match status" value="1"/>
</dbReference>
<dbReference type="CDD" id="cd18118">
    <property type="entry name" value="ATP-synt_V_A-type_beta_N"/>
    <property type="match status" value="1"/>
</dbReference>
<dbReference type="Pfam" id="PF22919">
    <property type="entry name" value="ATP-synt_VA_C"/>
    <property type="match status" value="1"/>
</dbReference>
<keyword evidence="5 8" id="KW-0406">Ion transport</keyword>
<dbReference type="CDD" id="cd18112">
    <property type="entry name" value="ATP-synt_V_A-type_beta_C"/>
    <property type="match status" value="1"/>
</dbReference>
<evidence type="ECO:0000259" key="11">
    <source>
        <dbReference type="Pfam" id="PF22919"/>
    </source>
</evidence>
<proteinExistence type="inferred from homology"/>
<keyword evidence="3 8" id="KW-1003">Cell membrane</keyword>
<feature type="domain" description="ATPase F1/V1/A1 complex alpha/beta subunit N-terminal" evidence="10">
    <location>
        <begin position="7"/>
        <end position="72"/>
    </location>
</feature>
<dbReference type="InterPro" id="IPR000194">
    <property type="entry name" value="ATPase_F1/V1/A1_a/bsu_nucl-bd"/>
</dbReference>
<gene>
    <name evidence="8" type="primary">atpB</name>
    <name evidence="12" type="ORF">ACFQE9_07195</name>
</gene>
<feature type="domain" description="ATPase F1/V1/A1 complex alpha/beta subunit nucleotide-binding" evidence="9">
    <location>
        <begin position="129"/>
        <end position="355"/>
    </location>
</feature>
<dbReference type="GO" id="GO:0005524">
    <property type="term" value="F:ATP binding"/>
    <property type="evidence" value="ECO:0007669"/>
    <property type="project" value="UniProtKB-UniRule"/>
</dbReference>
<dbReference type="PIRSF" id="PIRSF039114">
    <property type="entry name" value="V-ATPsynth_beta/V-ATPase_B"/>
    <property type="match status" value="1"/>
</dbReference>
<evidence type="ECO:0000256" key="2">
    <source>
        <dbReference type="ARBA" id="ARBA00022448"/>
    </source>
</evidence>
<keyword evidence="7 8" id="KW-0066">ATP synthesis</keyword>
<dbReference type="Pfam" id="PF02874">
    <property type="entry name" value="ATP-synt_ab_N"/>
    <property type="match status" value="1"/>
</dbReference>
<dbReference type="SUPFAM" id="SSF52540">
    <property type="entry name" value="P-loop containing nucleoside triphosphate hydrolases"/>
    <property type="match status" value="1"/>
</dbReference>
<keyword evidence="4 8" id="KW-0375">Hydrogen ion transport</keyword>
<name>A0ABD5US76_9EURY</name>
<evidence type="ECO:0000256" key="3">
    <source>
        <dbReference type="ARBA" id="ARBA00022475"/>
    </source>
</evidence>
<evidence type="ECO:0000256" key="6">
    <source>
        <dbReference type="ARBA" id="ARBA00023136"/>
    </source>
</evidence>
<comment type="subunit">
    <text evidence="8">Has multiple subunits with at least A(3), B(3), C, D, E, F, H, I and proteolipid K(x).</text>
</comment>